<feature type="region of interest" description="Disordered" evidence="4">
    <location>
        <begin position="1"/>
        <end position="21"/>
    </location>
</feature>
<evidence type="ECO:0000313" key="6">
    <source>
        <dbReference type="EMBL" id="GLY68622.1"/>
    </source>
</evidence>
<dbReference type="SUPFAM" id="SSF46934">
    <property type="entry name" value="UBA-like"/>
    <property type="match status" value="1"/>
</dbReference>
<dbReference type="InterPro" id="IPR005488">
    <property type="entry name" value="Etherase_MurQ"/>
</dbReference>
<dbReference type="HAMAP" id="MF_00068">
    <property type="entry name" value="MurQ"/>
    <property type="match status" value="1"/>
</dbReference>
<dbReference type="SUPFAM" id="SSF53697">
    <property type="entry name" value="SIS domain"/>
    <property type="match status" value="1"/>
</dbReference>
<dbReference type="Pfam" id="PF22645">
    <property type="entry name" value="GKRP_SIS_N"/>
    <property type="match status" value="1"/>
</dbReference>
<feature type="active site" evidence="3">
    <location>
        <position position="145"/>
    </location>
</feature>
<dbReference type="NCBIfam" id="TIGR00274">
    <property type="entry name" value="N-acetylmuramic acid 6-phosphate etherase"/>
    <property type="match status" value="1"/>
</dbReference>
<organism evidence="6 7">
    <name type="scientific">Amycolatopsis taiwanensis</name>
    <dbReference type="NCBI Taxonomy" id="342230"/>
    <lineage>
        <taxon>Bacteria</taxon>
        <taxon>Bacillati</taxon>
        <taxon>Actinomycetota</taxon>
        <taxon>Actinomycetes</taxon>
        <taxon>Pseudonocardiales</taxon>
        <taxon>Pseudonocardiaceae</taxon>
        <taxon>Amycolatopsis</taxon>
    </lineage>
</organism>
<dbReference type="EC" id="4.2.1.126" evidence="3"/>
<dbReference type="InterPro" id="IPR040190">
    <property type="entry name" value="MURQ/GCKR"/>
</dbReference>
<name>A0A9W6R6U9_9PSEU</name>
<dbReference type="NCBIfam" id="NF003915">
    <property type="entry name" value="PRK05441.1"/>
    <property type="match status" value="1"/>
</dbReference>
<feature type="active site" description="Proton donor" evidence="3">
    <location>
        <position position="114"/>
    </location>
</feature>
<comment type="similarity">
    <text evidence="3">Belongs to the GCKR-like family. MurNAc-6-P etherase subfamily.</text>
</comment>
<evidence type="ECO:0000256" key="4">
    <source>
        <dbReference type="SAM" id="MobiDB-lite"/>
    </source>
</evidence>
<feature type="domain" description="SIS" evidence="5">
    <location>
        <begin position="86"/>
        <end position="248"/>
    </location>
</feature>
<sequence>MRTLFNTNVAEEERRGEFGGRSEAQMTVPHPAVQVDSPTEQRNPRTTDIDRMSTVGILGLINAEDRRVPEAVSEVLPQLAVAVDLAVETLRGGRRVHYVGAGTSGRLAVLDAAELVPTFNVPPDWFVAHHAGGDRALREPVENAEDDAKAGAAELSAMVDPGDFVLGLTASGRTPYVLGALKEASGRGARTALVSCNPRTVQPPWLDVLIGVDTGPEAIAGSTRMKAGTAQKVILTSFSTAAMIKLGRTYSNLMVSLRATNAKLRGRTIRILREATGASEQDCADALVEAGGDLKVALVHLLCGVDSATAISLLEANGGRVRDTLGACIP</sequence>
<dbReference type="GO" id="GO:0009254">
    <property type="term" value="P:peptidoglycan turnover"/>
    <property type="evidence" value="ECO:0007669"/>
    <property type="project" value="TreeGrafter"/>
</dbReference>
<keyword evidence="1 3" id="KW-0456">Lyase</keyword>
<dbReference type="GO" id="GO:0097367">
    <property type="term" value="F:carbohydrate derivative binding"/>
    <property type="evidence" value="ECO:0007669"/>
    <property type="project" value="InterPro"/>
</dbReference>
<dbReference type="InterPro" id="IPR005486">
    <property type="entry name" value="Glucokinase_regulatory_CS"/>
</dbReference>
<dbReference type="GO" id="GO:0046348">
    <property type="term" value="P:amino sugar catabolic process"/>
    <property type="evidence" value="ECO:0007669"/>
    <property type="project" value="InterPro"/>
</dbReference>
<comment type="function">
    <text evidence="3">Specifically catalyzes the cleavage of the D-lactyl ether substituent of MurNAc 6-phosphate, producing GlcNAc 6-phosphate and D-lactate.</text>
</comment>
<dbReference type="NCBIfam" id="NF009222">
    <property type="entry name" value="PRK12570.1"/>
    <property type="match status" value="1"/>
</dbReference>
<dbReference type="Proteomes" id="UP001165136">
    <property type="component" value="Unassembled WGS sequence"/>
</dbReference>
<dbReference type="PROSITE" id="PS51464">
    <property type="entry name" value="SIS"/>
    <property type="match status" value="1"/>
</dbReference>
<dbReference type="EMBL" id="BSTI01000012">
    <property type="protein sequence ID" value="GLY68622.1"/>
    <property type="molecule type" value="Genomic_DNA"/>
</dbReference>
<dbReference type="PANTHER" id="PTHR10088:SF4">
    <property type="entry name" value="GLUCOKINASE REGULATORY PROTEIN"/>
    <property type="match status" value="1"/>
</dbReference>
<dbReference type="InterPro" id="IPR046348">
    <property type="entry name" value="SIS_dom_sf"/>
</dbReference>
<evidence type="ECO:0000256" key="3">
    <source>
        <dbReference type="HAMAP-Rule" id="MF_00068"/>
    </source>
</evidence>
<dbReference type="GO" id="GO:0016835">
    <property type="term" value="F:carbon-oxygen lyase activity"/>
    <property type="evidence" value="ECO:0007669"/>
    <property type="project" value="UniProtKB-UniRule"/>
</dbReference>
<gene>
    <name evidence="3 6" type="primary">murQ</name>
    <name evidence="6" type="ORF">Atai01_52410</name>
</gene>
<dbReference type="Gene3D" id="3.40.50.10490">
    <property type="entry name" value="Glucose-6-phosphate isomerase like protein, domain 1"/>
    <property type="match status" value="1"/>
</dbReference>
<dbReference type="GO" id="GO:0016803">
    <property type="term" value="F:ether hydrolase activity"/>
    <property type="evidence" value="ECO:0007669"/>
    <property type="project" value="TreeGrafter"/>
</dbReference>
<dbReference type="Gene3D" id="1.10.8.1080">
    <property type="match status" value="1"/>
</dbReference>
<feature type="compositionally biased region" description="Basic and acidic residues" evidence="4">
    <location>
        <begin position="11"/>
        <end position="20"/>
    </location>
</feature>
<proteinExistence type="inferred from homology"/>
<accession>A0A9W6R6U9</accession>
<dbReference type="CDD" id="cd05007">
    <property type="entry name" value="SIS_Etherase"/>
    <property type="match status" value="1"/>
</dbReference>
<comment type="catalytic activity">
    <reaction evidence="3">
        <text>N-acetyl-D-muramate 6-phosphate + H2O = N-acetyl-D-glucosamine 6-phosphate + (R)-lactate</text>
        <dbReference type="Rhea" id="RHEA:26410"/>
        <dbReference type="ChEBI" id="CHEBI:15377"/>
        <dbReference type="ChEBI" id="CHEBI:16004"/>
        <dbReference type="ChEBI" id="CHEBI:57513"/>
        <dbReference type="ChEBI" id="CHEBI:58722"/>
        <dbReference type="EC" id="4.2.1.126"/>
    </reaction>
</comment>
<comment type="miscellaneous">
    <text evidence="3">A lyase-type mechanism (elimination/hydration) is suggested for the cleavage of the lactyl ether bond of MurNAc 6-phosphate, with the formation of an alpha,beta-unsaturated aldehyde intermediate with (E)-stereochemistry, followed by the syn addition of water to give product.</text>
</comment>
<keyword evidence="7" id="KW-1185">Reference proteome</keyword>
<protein>
    <recommendedName>
        <fullName evidence="3">N-acetylmuramic acid 6-phosphate etherase</fullName>
        <shortName evidence="3">MurNAc-6-P etherase</shortName>
        <ecNumber evidence="3">4.2.1.126</ecNumber>
    </recommendedName>
    <alternativeName>
        <fullName evidence="3">N-acetylmuramic acid 6-phosphate hydrolase</fullName>
    </alternativeName>
    <alternativeName>
        <fullName evidence="3">N-acetylmuramic acid 6-phosphate lyase</fullName>
    </alternativeName>
</protein>
<comment type="pathway">
    <text evidence="3">Amino-sugar metabolism; N-acetylmuramate degradation.</text>
</comment>
<evidence type="ECO:0000256" key="1">
    <source>
        <dbReference type="ARBA" id="ARBA00023239"/>
    </source>
</evidence>
<dbReference type="InterPro" id="IPR001347">
    <property type="entry name" value="SIS_dom"/>
</dbReference>
<keyword evidence="2 3" id="KW-0119">Carbohydrate metabolism</keyword>
<comment type="caution">
    <text evidence="6">The sequence shown here is derived from an EMBL/GenBank/DDBJ whole genome shotgun (WGS) entry which is preliminary data.</text>
</comment>
<dbReference type="InterPro" id="IPR009060">
    <property type="entry name" value="UBA-like_sf"/>
</dbReference>
<dbReference type="AlphaFoldDB" id="A0A9W6R6U9"/>
<dbReference type="PANTHER" id="PTHR10088">
    <property type="entry name" value="GLUCOKINASE REGULATORY PROTEIN"/>
    <property type="match status" value="1"/>
</dbReference>
<dbReference type="PROSITE" id="PS01272">
    <property type="entry name" value="GCKR"/>
    <property type="match status" value="1"/>
</dbReference>
<evidence type="ECO:0000259" key="5">
    <source>
        <dbReference type="PROSITE" id="PS51464"/>
    </source>
</evidence>
<evidence type="ECO:0000256" key="2">
    <source>
        <dbReference type="ARBA" id="ARBA00023277"/>
    </source>
</evidence>
<comment type="subunit">
    <text evidence="3">Homodimer.</text>
</comment>
<reference evidence="6" key="1">
    <citation type="submission" date="2023-03" db="EMBL/GenBank/DDBJ databases">
        <title>Amycolatopsis taiwanensis NBRC 103393.</title>
        <authorList>
            <person name="Ichikawa N."/>
            <person name="Sato H."/>
            <person name="Tonouchi N."/>
        </authorList>
    </citation>
    <scope>NUCLEOTIDE SEQUENCE</scope>
    <source>
        <strain evidence="6">NBRC 103393</strain>
    </source>
</reference>
<evidence type="ECO:0000313" key="7">
    <source>
        <dbReference type="Proteomes" id="UP001165136"/>
    </source>
</evidence>